<reference evidence="1" key="1">
    <citation type="submission" date="2019-10" db="EMBL/GenBank/DDBJ databases">
        <authorList>
            <consortium name="DOE Joint Genome Institute"/>
            <person name="Kuo A."/>
            <person name="Miyauchi S."/>
            <person name="Kiss E."/>
            <person name="Drula E."/>
            <person name="Kohler A."/>
            <person name="Sanchez-Garcia M."/>
            <person name="Andreopoulos B."/>
            <person name="Barry K.W."/>
            <person name="Bonito G."/>
            <person name="Buee M."/>
            <person name="Carver A."/>
            <person name="Chen C."/>
            <person name="Cichocki N."/>
            <person name="Clum A."/>
            <person name="Culley D."/>
            <person name="Crous P.W."/>
            <person name="Fauchery L."/>
            <person name="Girlanda M."/>
            <person name="Hayes R."/>
            <person name="Keri Z."/>
            <person name="Labutti K."/>
            <person name="Lipzen A."/>
            <person name="Lombard V."/>
            <person name="Magnuson J."/>
            <person name="Maillard F."/>
            <person name="Morin E."/>
            <person name="Murat C."/>
            <person name="Nolan M."/>
            <person name="Ohm R."/>
            <person name="Pangilinan J."/>
            <person name="Pereira M."/>
            <person name="Perotto S."/>
            <person name="Peter M."/>
            <person name="Riley R."/>
            <person name="Sitrit Y."/>
            <person name="Stielow B."/>
            <person name="Szollosi G."/>
            <person name="Zifcakova L."/>
            <person name="Stursova M."/>
            <person name="Spatafora J.W."/>
            <person name="Tedersoo L."/>
            <person name="Vaario L.-M."/>
            <person name="Yamada A."/>
            <person name="Yan M."/>
            <person name="Wang P."/>
            <person name="Xu J."/>
            <person name="Bruns T."/>
            <person name="Baldrian P."/>
            <person name="Vilgalys R."/>
            <person name="Henrissat B."/>
            <person name="Grigoriev I.V."/>
            <person name="Hibbett D."/>
            <person name="Nagy L.G."/>
            <person name="Martin F.M."/>
        </authorList>
    </citation>
    <scope>NUCLEOTIDE SEQUENCE</scope>
    <source>
        <strain evidence="1">P2</strain>
    </source>
</reference>
<keyword evidence="2" id="KW-1185">Reference proteome</keyword>
<organism evidence="1 2">
    <name type="scientific">Thelephora ganbajun</name>
    <name type="common">Ganba fungus</name>
    <dbReference type="NCBI Taxonomy" id="370292"/>
    <lineage>
        <taxon>Eukaryota</taxon>
        <taxon>Fungi</taxon>
        <taxon>Dikarya</taxon>
        <taxon>Basidiomycota</taxon>
        <taxon>Agaricomycotina</taxon>
        <taxon>Agaricomycetes</taxon>
        <taxon>Thelephorales</taxon>
        <taxon>Thelephoraceae</taxon>
        <taxon>Thelephora</taxon>
    </lineage>
</organism>
<comment type="caution">
    <text evidence="1">The sequence shown here is derived from an EMBL/GenBank/DDBJ whole genome shotgun (WGS) entry which is preliminary data.</text>
</comment>
<feature type="non-terminal residue" evidence="1">
    <location>
        <position position="209"/>
    </location>
</feature>
<evidence type="ECO:0000313" key="2">
    <source>
        <dbReference type="Proteomes" id="UP000886501"/>
    </source>
</evidence>
<name>A0ACB6Z5M9_THEGA</name>
<reference evidence="1" key="2">
    <citation type="journal article" date="2020" name="Nat. Commun.">
        <title>Large-scale genome sequencing of mycorrhizal fungi provides insights into the early evolution of symbiotic traits.</title>
        <authorList>
            <person name="Miyauchi S."/>
            <person name="Kiss E."/>
            <person name="Kuo A."/>
            <person name="Drula E."/>
            <person name="Kohler A."/>
            <person name="Sanchez-Garcia M."/>
            <person name="Morin E."/>
            <person name="Andreopoulos B."/>
            <person name="Barry K.W."/>
            <person name="Bonito G."/>
            <person name="Buee M."/>
            <person name="Carver A."/>
            <person name="Chen C."/>
            <person name="Cichocki N."/>
            <person name="Clum A."/>
            <person name="Culley D."/>
            <person name="Crous P.W."/>
            <person name="Fauchery L."/>
            <person name="Girlanda M."/>
            <person name="Hayes R.D."/>
            <person name="Keri Z."/>
            <person name="LaButti K."/>
            <person name="Lipzen A."/>
            <person name="Lombard V."/>
            <person name="Magnuson J."/>
            <person name="Maillard F."/>
            <person name="Murat C."/>
            <person name="Nolan M."/>
            <person name="Ohm R.A."/>
            <person name="Pangilinan J."/>
            <person name="Pereira M.F."/>
            <person name="Perotto S."/>
            <person name="Peter M."/>
            <person name="Pfister S."/>
            <person name="Riley R."/>
            <person name="Sitrit Y."/>
            <person name="Stielow J.B."/>
            <person name="Szollosi G."/>
            <person name="Zifcakova L."/>
            <person name="Stursova M."/>
            <person name="Spatafora J.W."/>
            <person name="Tedersoo L."/>
            <person name="Vaario L.M."/>
            <person name="Yamada A."/>
            <person name="Yan M."/>
            <person name="Wang P."/>
            <person name="Xu J."/>
            <person name="Bruns T."/>
            <person name="Baldrian P."/>
            <person name="Vilgalys R."/>
            <person name="Dunand C."/>
            <person name="Henrissat B."/>
            <person name="Grigoriev I.V."/>
            <person name="Hibbett D."/>
            <person name="Nagy L.G."/>
            <person name="Martin F.M."/>
        </authorList>
    </citation>
    <scope>NUCLEOTIDE SEQUENCE</scope>
    <source>
        <strain evidence="1">P2</strain>
    </source>
</reference>
<sequence length="209" mass="22349">GAPNPFVDFLGTQRGGLEGGRLGDYVLNQQALDQIITALMENSNAHRPVPVTDEVLEKLDCEVLEEGSPLLEKDCAICKDTFSLQTEDPDEQVVITLPCKHPFHSPCILPWLKQNGTCPSCRYQLVPQPGSTPNPNENPRPGPSTGTPSPSQPIASANPFTQPRSGTSSSRFAPSRDRDRAESPERNDGAGGGFLGMVGNLLHSLAGGH</sequence>
<evidence type="ECO:0000313" key="1">
    <source>
        <dbReference type="EMBL" id="KAF9644673.1"/>
    </source>
</evidence>
<accession>A0ACB6Z5M9</accession>
<proteinExistence type="predicted"/>
<protein>
    <submittedName>
        <fullName evidence="1">Uncharacterized protein</fullName>
    </submittedName>
</protein>
<gene>
    <name evidence="1" type="ORF">BDM02DRAFT_3070355</name>
</gene>
<dbReference type="Proteomes" id="UP000886501">
    <property type="component" value="Unassembled WGS sequence"/>
</dbReference>
<dbReference type="EMBL" id="MU118125">
    <property type="protein sequence ID" value="KAF9644673.1"/>
    <property type="molecule type" value="Genomic_DNA"/>
</dbReference>
<feature type="non-terminal residue" evidence="1">
    <location>
        <position position="1"/>
    </location>
</feature>